<sequence length="222" mass="25304">MNLALFDLDNTLLAGDSDVEWPRFLIGKGLLDAEYYHRENDRFYQQYRDGTLDIDAFLDFQLKPLADRDRDELDALHAEYLDVHIKPIITRLGRERVAAHQAQGDLVVIVTATNRFITEPIARELGVEHLIATELEQGADGRFTGRPSGTPSFKDGKITRLDEWLAARGSRLDAFDSSWFYSDSRNDIPLMSRVSHPVAVDPDEFLRAHAEAHDWPVISLRD</sequence>
<organism evidence="11 12">
    <name type="scientific">Microvirgula aerodenitrificans</name>
    <dbReference type="NCBI Taxonomy" id="57480"/>
    <lineage>
        <taxon>Bacteria</taxon>
        <taxon>Pseudomonadati</taxon>
        <taxon>Pseudomonadota</taxon>
        <taxon>Betaproteobacteria</taxon>
        <taxon>Neisseriales</taxon>
        <taxon>Aquaspirillaceae</taxon>
        <taxon>Microvirgula</taxon>
    </lineage>
</organism>
<evidence type="ECO:0000256" key="10">
    <source>
        <dbReference type="ARBA" id="ARBA00053547"/>
    </source>
</evidence>
<keyword evidence="6 11" id="KW-0378">Hydrolase</keyword>
<evidence type="ECO:0000256" key="9">
    <source>
        <dbReference type="ARBA" id="ARBA00052092"/>
    </source>
</evidence>
<proteinExistence type="inferred from homology"/>
<dbReference type="SUPFAM" id="SSF56784">
    <property type="entry name" value="HAD-like"/>
    <property type="match status" value="1"/>
</dbReference>
<keyword evidence="12" id="KW-1185">Reference proteome</keyword>
<dbReference type="InterPro" id="IPR006385">
    <property type="entry name" value="HAD_hydro_SerB1"/>
</dbReference>
<dbReference type="Gene3D" id="1.20.1440.100">
    <property type="entry name" value="SG protein - dephosphorylation function"/>
    <property type="match status" value="1"/>
</dbReference>
<evidence type="ECO:0000313" key="12">
    <source>
        <dbReference type="Proteomes" id="UP000244173"/>
    </source>
</evidence>
<dbReference type="InterPro" id="IPR036412">
    <property type="entry name" value="HAD-like_sf"/>
</dbReference>
<dbReference type="STRING" id="1122240.GCA_000620105_03218"/>
<evidence type="ECO:0000256" key="5">
    <source>
        <dbReference type="ARBA" id="ARBA00022723"/>
    </source>
</evidence>
<evidence type="ECO:0000256" key="7">
    <source>
        <dbReference type="ARBA" id="ARBA00022842"/>
    </source>
</evidence>
<dbReference type="EC" id="3.1.3.15" evidence="3"/>
<reference evidence="11 12" key="1">
    <citation type="submission" date="2018-04" db="EMBL/GenBank/DDBJ databases">
        <title>Denitrifier Microvirgula.</title>
        <authorList>
            <person name="Anderson E."/>
            <person name="Jang J."/>
            <person name="Ishii S."/>
        </authorList>
    </citation>
    <scope>NUCLEOTIDE SEQUENCE [LARGE SCALE GENOMIC DNA]</scope>
    <source>
        <strain evidence="11 12">BE2.4</strain>
    </source>
</reference>
<gene>
    <name evidence="11" type="ORF">DAI18_09640</name>
</gene>
<comment type="pathway">
    <text evidence="1">Amino-acid biosynthesis; L-histidine biosynthesis; L-histidine from 5-phospho-alpha-D-ribose 1-diphosphate: step 8/9.</text>
</comment>
<dbReference type="AlphaFoldDB" id="A0A2S0PAD4"/>
<protein>
    <recommendedName>
        <fullName evidence="4">Histidinol-phosphatase</fullName>
        <ecNumber evidence="3">3.1.3.15</ecNumber>
    </recommendedName>
    <alternativeName>
        <fullName evidence="8">Histidinol-phosphate phosphatase</fullName>
    </alternativeName>
</protein>
<dbReference type="GO" id="GO:0046872">
    <property type="term" value="F:metal ion binding"/>
    <property type="evidence" value="ECO:0007669"/>
    <property type="project" value="UniProtKB-KW"/>
</dbReference>
<dbReference type="Gene3D" id="3.40.50.1000">
    <property type="entry name" value="HAD superfamily/HAD-like"/>
    <property type="match status" value="1"/>
</dbReference>
<evidence type="ECO:0000256" key="8">
    <source>
        <dbReference type="ARBA" id="ARBA00033209"/>
    </source>
</evidence>
<dbReference type="OrthoDB" id="9784466at2"/>
<comment type="catalytic activity">
    <reaction evidence="9">
        <text>L-histidinol phosphate + H2O = L-histidinol + phosphate</text>
        <dbReference type="Rhea" id="RHEA:14465"/>
        <dbReference type="ChEBI" id="CHEBI:15377"/>
        <dbReference type="ChEBI" id="CHEBI:43474"/>
        <dbReference type="ChEBI" id="CHEBI:57699"/>
        <dbReference type="ChEBI" id="CHEBI:57980"/>
        <dbReference type="EC" id="3.1.3.15"/>
    </reaction>
    <physiologicalReaction direction="left-to-right" evidence="9">
        <dbReference type="Rhea" id="RHEA:14466"/>
    </physiologicalReaction>
</comment>
<evidence type="ECO:0000256" key="4">
    <source>
        <dbReference type="ARBA" id="ARBA00021697"/>
    </source>
</evidence>
<dbReference type="CDD" id="cd02612">
    <property type="entry name" value="HAD_PGPPase"/>
    <property type="match status" value="1"/>
</dbReference>
<dbReference type="RefSeq" id="WP_028500109.1">
    <property type="nucleotide sequence ID" value="NZ_CALFSO010000142.1"/>
</dbReference>
<keyword evidence="5" id="KW-0479">Metal-binding</keyword>
<dbReference type="InterPro" id="IPR050582">
    <property type="entry name" value="HAD-like_SerB"/>
</dbReference>
<dbReference type="Proteomes" id="UP000244173">
    <property type="component" value="Chromosome"/>
</dbReference>
<evidence type="ECO:0000256" key="6">
    <source>
        <dbReference type="ARBA" id="ARBA00022801"/>
    </source>
</evidence>
<keyword evidence="7" id="KW-0460">Magnesium</keyword>
<dbReference type="InterPro" id="IPR023214">
    <property type="entry name" value="HAD_sf"/>
</dbReference>
<evidence type="ECO:0000256" key="3">
    <source>
        <dbReference type="ARBA" id="ARBA00013085"/>
    </source>
</evidence>
<comment type="similarity">
    <text evidence="2">Belongs to the HAD-like hydrolase superfamily. SerB family.</text>
</comment>
<dbReference type="EMBL" id="CP028519">
    <property type="protein sequence ID" value="AVY94273.1"/>
    <property type="molecule type" value="Genomic_DNA"/>
</dbReference>
<name>A0A2S0PAD4_9NEIS</name>
<dbReference type="NCBIfam" id="TIGR01488">
    <property type="entry name" value="HAD-SF-IB"/>
    <property type="match status" value="1"/>
</dbReference>
<evidence type="ECO:0000256" key="1">
    <source>
        <dbReference type="ARBA" id="ARBA00004970"/>
    </source>
</evidence>
<accession>A0A2S0PAD4</accession>
<dbReference type="NCBIfam" id="TIGR01490">
    <property type="entry name" value="HAD-SF-IB-hyp1"/>
    <property type="match status" value="1"/>
</dbReference>
<dbReference type="PANTHER" id="PTHR43344:SF13">
    <property type="entry name" value="PHOSPHATASE RV3661-RELATED"/>
    <property type="match status" value="1"/>
</dbReference>
<dbReference type="Pfam" id="PF12710">
    <property type="entry name" value="HAD"/>
    <property type="match status" value="1"/>
</dbReference>
<evidence type="ECO:0000313" key="11">
    <source>
        <dbReference type="EMBL" id="AVY94273.1"/>
    </source>
</evidence>
<dbReference type="FunFam" id="3.40.50.1000:FF:000025">
    <property type="entry name" value="HAD hydrolase, family IB"/>
    <property type="match status" value="1"/>
</dbReference>
<evidence type="ECO:0000256" key="2">
    <source>
        <dbReference type="ARBA" id="ARBA00009184"/>
    </source>
</evidence>
<comment type="function">
    <text evidence="10">Catalyzes the dephosphorylation of histidinol-phosphate to histidinol, the direct precursor of histidine.</text>
</comment>
<dbReference type="GO" id="GO:0004401">
    <property type="term" value="F:histidinol-phosphatase activity"/>
    <property type="evidence" value="ECO:0007669"/>
    <property type="project" value="UniProtKB-EC"/>
</dbReference>
<dbReference type="PANTHER" id="PTHR43344">
    <property type="entry name" value="PHOSPHOSERINE PHOSPHATASE"/>
    <property type="match status" value="1"/>
</dbReference>
<dbReference type="KEGG" id="maer:DAI18_09640"/>